<gene>
    <name evidence="1" type="ORF">V1525DRAFT_396454</name>
</gene>
<dbReference type="EMBL" id="MU971342">
    <property type="protein sequence ID" value="KAK9239961.1"/>
    <property type="molecule type" value="Genomic_DNA"/>
</dbReference>
<reference evidence="2" key="1">
    <citation type="journal article" date="2024" name="Front. Bioeng. Biotechnol.">
        <title>Genome-scale model development and genomic sequencing of the oleaginous clade Lipomyces.</title>
        <authorList>
            <person name="Czajka J.J."/>
            <person name="Han Y."/>
            <person name="Kim J."/>
            <person name="Mondo S.J."/>
            <person name="Hofstad B.A."/>
            <person name="Robles A."/>
            <person name="Haridas S."/>
            <person name="Riley R."/>
            <person name="LaButti K."/>
            <person name="Pangilinan J."/>
            <person name="Andreopoulos W."/>
            <person name="Lipzen A."/>
            <person name="Yan J."/>
            <person name="Wang M."/>
            <person name="Ng V."/>
            <person name="Grigoriev I.V."/>
            <person name="Spatafora J.W."/>
            <person name="Magnuson J.K."/>
            <person name="Baker S.E."/>
            <person name="Pomraning K.R."/>
        </authorList>
    </citation>
    <scope>NUCLEOTIDE SEQUENCE [LARGE SCALE GENOMIC DNA]</scope>
    <source>
        <strain evidence="2">CBS 7786</strain>
    </source>
</reference>
<proteinExistence type="predicted"/>
<name>A0ACC3T8L9_LIPKO</name>
<keyword evidence="2" id="KW-1185">Reference proteome</keyword>
<sequence length="255" mass="28665">MSKRIHHRLSSDSGIGPESQSDSDSESGSDSGCRPFDPAATATRKLARPSPAPQQHIIQCTLPPHCIRSPQSFASYPAFERHYATAHALVCVSCARSFPSQHYLDLHFDEFHDPFVAARRDRHEKVYRCFVEDCDKVCADTRKRRLHLIDKHGFPKEFMFAVVAHGLSPDQTSLLYPQKKSRYIRNSPNNNTDNDDNNDTGDDAPPGERNLTTTTTANDDDGEPEIDSDLVAVERQFRGITLVPDKIRFGRKRGS</sequence>
<organism evidence="1 2">
    <name type="scientific">Lipomyces kononenkoae</name>
    <name type="common">Yeast</name>
    <dbReference type="NCBI Taxonomy" id="34357"/>
    <lineage>
        <taxon>Eukaryota</taxon>
        <taxon>Fungi</taxon>
        <taxon>Dikarya</taxon>
        <taxon>Ascomycota</taxon>
        <taxon>Saccharomycotina</taxon>
        <taxon>Lipomycetes</taxon>
        <taxon>Lipomycetales</taxon>
        <taxon>Lipomycetaceae</taxon>
        <taxon>Lipomyces</taxon>
    </lineage>
</organism>
<evidence type="ECO:0000313" key="1">
    <source>
        <dbReference type="EMBL" id="KAK9239961.1"/>
    </source>
</evidence>
<comment type="caution">
    <text evidence="1">The sequence shown here is derived from an EMBL/GenBank/DDBJ whole genome shotgun (WGS) entry which is preliminary data.</text>
</comment>
<accession>A0ACC3T8L9</accession>
<dbReference type="Proteomes" id="UP001433508">
    <property type="component" value="Unassembled WGS sequence"/>
</dbReference>
<evidence type="ECO:0000313" key="2">
    <source>
        <dbReference type="Proteomes" id="UP001433508"/>
    </source>
</evidence>
<protein>
    <submittedName>
        <fullName evidence="1">Uncharacterized protein</fullName>
    </submittedName>
</protein>